<organism evidence="7 8">
    <name type="scientific">Candidatus Corynebacterium gallistercoris</name>
    <dbReference type="NCBI Taxonomy" id="2838530"/>
    <lineage>
        <taxon>Bacteria</taxon>
        <taxon>Bacillati</taxon>
        <taxon>Actinomycetota</taxon>
        <taxon>Actinomycetes</taxon>
        <taxon>Mycobacteriales</taxon>
        <taxon>Corynebacteriaceae</taxon>
        <taxon>Corynebacterium</taxon>
    </lineage>
</organism>
<keyword evidence="2 6" id="KW-0698">rRNA processing</keyword>
<evidence type="ECO:0000313" key="8">
    <source>
        <dbReference type="Proteomes" id="UP000824189"/>
    </source>
</evidence>
<dbReference type="Gene3D" id="3.40.50.150">
    <property type="entry name" value="Vaccinia Virus protein VP39"/>
    <property type="match status" value="1"/>
</dbReference>
<dbReference type="GO" id="GO:0005829">
    <property type="term" value="C:cytosol"/>
    <property type="evidence" value="ECO:0007669"/>
    <property type="project" value="TreeGrafter"/>
</dbReference>
<evidence type="ECO:0000256" key="4">
    <source>
        <dbReference type="ARBA" id="ARBA00022679"/>
    </source>
</evidence>
<gene>
    <name evidence="6 7" type="primary">rsmG</name>
    <name evidence="7" type="ORF">H9867_01370</name>
</gene>
<evidence type="ECO:0000256" key="2">
    <source>
        <dbReference type="ARBA" id="ARBA00022552"/>
    </source>
</evidence>
<proteinExistence type="inferred from homology"/>
<dbReference type="SUPFAM" id="SSF53335">
    <property type="entry name" value="S-adenosyl-L-methionine-dependent methyltransferases"/>
    <property type="match status" value="1"/>
</dbReference>
<keyword evidence="5 6" id="KW-0949">S-adenosyl-L-methionine</keyword>
<comment type="similarity">
    <text evidence="6">Belongs to the methyltransferase superfamily. RNA methyltransferase RsmG family.</text>
</comment>
<comment type="function">
    <text evidence="6">Specifically methylates the N7 position of a guanine in 16S rRNA.</text>
</comment>
<keyword evidence="3 6" id="KW-0489">Methyltransferase</keyword>
<evidence type="ECO:0000256" key="3">
    <source>
        <dbReference type="ARBA" id="ARBA00022603"/>
    </source>
</evidence>
<evidence type="ECO:0000313" key="7">
    <source>
        <dbReference type="EMBL" id="HIW95129.1"/>
    </source>
</evidence>
<dbReference type="NCBIfam" id="TIGR00138">
    <property type="entry name" value="rsmG_gidB"/>
    <property type="match status" value="1"/>
</dbReference>
<dbReference type="InterPro" id="IPR029063">
    <property type="entry name" value="SAM-dependent_MTases_sf"/>
</dbReference>
<dbReference type="AlphaFoldDB" id="A0A9D1UP83"/>
<name>A0A9D1UP83_9CORY</name>
<dbReference type="InterPro" id="IPR003682">
    <property type="entry name" value="rRNA_ssu_MeTfrase_G"/>
</dbReference>
<protein>
    <recommendedName>
        <fullName evidence="6">Ribosomal RNA small subunit methyltransferase G</fullName>
        <ecNumber evidence="6">2.1.1.-</ecNumber>
    </recommendedName>
    <alternativeName>
        <fullName evidence="6">16S rRNA 7-methylguanosine methyltransferase</fullName>
        <shortName evidence="6">16S rRNA m7G methyltransferase</shortName>
    </alternativeName>
</protein>
<dbReference type="PIRSF" id="PIRSF003078">
    <property type="entry name" value="GidB"/>
    <property type="match status" value="1"/>
</dbReference>
<reference evidence="7" key="1">
    <citation type="journal article" date="2021" name="PeerJ">
        <title>Extensive microbial diversity within the chicken gut microbiome revealed by metagenomics and culture.</title>
        <authorList>
            <person name="Gilroy R."/>
            <person name="Ravi A."/>
            <person name="Getino M."/>
            <person name="Pursley I."/>
            <person name="Horton D.L."/>
            <person name="Alikhan N.F."/>
            <person name="Baker D."/>
            <person name="Gharbi K."/>
            <person name="Hall N."/>
            <person name="Watson M."/>
            <person name="Adriaenssens E.M."/>
            <person name="Foster-Nyarko E."/>
            <person name="Jarju S."/>
            <person name="Secka A."/>
            <person name="Antonio M."/>
            <person name="Oren A."/>
            <person name="Chaudhuri R.R."/>
            <person name="La Ragione R."/>
            <person name="Hildebrand F."/>
            <person name="Pallen M.J."/>
        </authorList>
    </citation>
    <scope>NUCLEOTIDE SEQUENCE</scope>
    <source>
        <strain evidence="7">4376</strain>
    </source>
</reference>
<keyword evidence="1 6" id="KW-0963">Cytoplasm</keyword>
<dbReference type="EC" id="2.1.1.-" evidence="6"/>
<evidence type="ECO:0000256" key="6">
    <source>
        <dbReference type="HAMAP-Rule" id="MF_00074"/>
    </source>
</evidence>
<evidence type="ECO:0000256" key="5">
    <source>
        <dbReference type="ARBA" id="ARBA00022691"/>
    </source>
</evidence>
<dbReference type="Pfam" id="PF02527">
    <property type="entry name" value="GidB"/>
    <property type="match status" value="1"/>
</dbReference>
<dbReference type="Proteomes" id="UP000824189">
    <property type="component" value="Unassembled WGS sequence"/>
</dbReference>
<dbReference type="HAMAP" id="MF_00074">
    <property type="entry name" value="16SrRNA_methyltr_G"/>
    <property type="match status" value="1"/>
</dbReference>
<feature type="binding site" evidence="6">
    <location>
        <begin position="128"/>
        <end position="129"/>
    </location>
    <ligand>
        <name>S-adenosyl-L-methionine</name>
        <dbReference type="ChEBI" id="CHEBI:59789"/>
    </ligand>
</feature>
<sequence length="218" mass="22865">MSTPSAPEELGPTPPAARAVFGERLPMAEAYAASLATDGITRGLIGPREIPRIWERHVLNSAVLGEAIAEGARVIDVGSGAGLPGIPLAIARPDLRVQLLEPLLRRTTYLEEICGRLGLDAEVVRGRAEEGHIVRALQGADVVTSRAVAPLGKLVRWSLPLAKRGGVMQALKGGSVHEEIERDGAEIAKAGGGNIAVTEVGRDVLEAPTHVVTVARVK</sequence>
<comment type="subcellular location">
    <subcellularLocation>
        <location evidence="6">Cytoplasm</location>
    </subcellularLocation>
</comment>
<feature type="binding site" evidence="6">
    <location>
        <position position="83"/>
    </location>
    <ligand>
        <name>S-adenosyl-L-methionine</name>
        <dbReference type="ChEBI" id="CHEBI:59789"/>
    </ligand>
</feature>
<dbReference type="GO" id="GO:0070043">
    <property type="term" value="F:rRNA (guanine-N7-)-methyltransferase activity"/>
    <property type="evidence" value="ECO:0007669"/>
    <property type="project" value="UniProtKB-UniRule"/>
</dbReference>
<dbReference type="PANTHER" id="PTHR31760">
    <property type="entry name" value="S-ADENOSYL-L-METHIONINE-DEPENDENT METHYLTRANSFERASES SUPERFAMILY PROTEIN"/>
    <property type="match status" value="1"/>
</dbReference>
<dbReference type="PANTHER" id="PTHR31760:SF0">
    <property type="entry name" value="S-ADENOSYL-L-METHIONINE-DEPENDENT METHYLTRANSFERASES SUPERFAMILY PROTEIN"/>
    <property type="match status" value="1"/>
</dbReference>
<evidence type="ECO:0000256" key="1">
    <source>
        <dbReference type="ARBA" id="ARBA00022490"/>
    </source>
</evidence>
<reference evidence="7" key="2">
    <citation type="submission" date="2021-04" db="EMBL/GenBank/DDBJ databases">
        <authorList>
            <person name="Gilroy R."/>
        </authorList>
    </citation>
    <scope>NUCLEOTIDE SEQUENCE</scope>
    <source>
        <strain evidence="7">4376</strain>
    </source>
</reference>
<accession>A0A9D1UP83</accession>
<comment type="caution">
    <text evidence="7">The sequence shown here is derived from an EMBL/GenBank/DDBJ whole genome shotgun (WGS) entry which is preliminary data.</text>
</comment>
<dbReference type="EMBL" id="DXFZ01000019">
    <property type="protein sequence ID" value="HIW95129.1"/>
    <property type="molecule type" value="Genomic_DNA"/>
</dbReference>
<feature type="binding site" evidence="6">
    <location>
        <position position="78"/>
    </location>
    <ligand>
        <name>S-adenosyl-L-methionine</name>
        <dbReference type="ChEBI" id="CHEBI:59789"/>
    </ligand>
</feature>
<keyword evidence="4 6" id="KW-0808">Transferase</keyword>
<comment type="caution">
    <text evidence="6">Lacks conserved residue(s) required for the propagation of feature annotation.</text>
</comment>
<feature type="binding site" evidence="6">
    <location>
        <position position="146"/>
    </location>
    <ligand>
        <name>S-adenosyl-L-methionine</name>
        <dbReference type="ChEBI" id="CHEBI:59789"/>
    </ligand>
</feature>